<evidence type="ECO:0000259" key="2">
    <source>
        <dbReference type="Pfam" id="PF13478"/>
    </source>
</evidence>
<sequence>MQHLDRQVIEQALKWSQEGKTIWLCTVLATFGSSPRAPGSWMAVNQEGKHIGSLSGGCVEDDFIKRLGEGKYDRPITVTRYGDPDDTQGAHIALPCGGVLEVLIERLLSTADTQEHLATLLATLDGHHRLMRNVNLSTGEHSFREDATLGPRVVRLDVQPYDEQEQDRQDIVQMRIAPARRLIIAGISPISAPCAAFATTLGFEVIVCDPDEAVCADFAVPGVTVKALLPSLYIASGACHSATAVVALTHDPRIDDLAMMEAVCTPAFYIGVMGSRRTSAARAERLIRSGGLTEEQVGRLHMPIGLALGSKTPAEIALAVMADIVRVQHGKTINELFQ</sequence>
<dbReference type="RefSeq" id="WP_280105069.1">
    <property type="nucleotide sequence ID" value="NZ_CP122961.1"/>
</dbReference>
<dbReference type="Proteomes" id="UP001179830">
    <property type="component" value="Chromosome"/>
</dbReference>
<dbReference type="Pfam" id="PF02625">
    <property type="entry name" value="XdhC_CoxI"/>
    <property type="match status" value="1"/>
</dbReference>
<dbReference type="Gene3D" id="3.40.50.720">
    <property type="entry name" value="NAD(P)-binding Rossmann-like Domain"/>
    <property type="match status" value="1"/>
</dbReference>
<accession>A0ABY8LNW1</accession>
<keyword evidence="4" id="KW-1185">Reference proteome</keyword>
<feature type="domain" description="XdhC Rossmann" evidence="2">
    <location>
        <begin position="182"/>
        <end position="324"/>
    </location>
</feature>
<dbReference type="InterPro" id="IPR052698">
    <property type="entry name" value="MoCofactor_Util/Proc"/>
</dbReference>
<organism evidence="3 4">
    <name type="scientific">Halomonas alkaliantarctica</name>
    <dbReference type="NCBI Taxonomy" id="232346"/>
    <lineage>
        <taxon>Bacteria</taxon>
        <taxon>Pseudomonadati</taxon>
        <taxon>Pseudomonadota</taxon>
        <taxon>Gammaproteobacteria</taxon>
        <taxon>Oceanospirillales</taxon>
        <taxon>Halomonadaceae</taxon>
        <taxon>Halomonas</taxon>
    </lineage>
</organism>
<name>A0ABY8LNW1_9GAMM</name>
<dbReference type="InterPro" id="IPR027051">
    <property type="entry name" value="XdhC_Rossmann_dom"/>
</dbReference>
<protein>
    <submittedName>
        <fullName evidence="3">XdhC family protein</fullName>
    </submittedName>
</protein>
<reference evidence="3" key="1">
    <citation type="submission" date="2023-04" db="EMBL/GenBank/DDBJ databases">
        <title>Complete genome sequence of Halomonas alkaliantarctica MSP3 isolated from marine sediment, Jeju Island.</title>
        <authorList>
            <person name="Park S.-J."/>
        </authorList>
    </citation>
    <scope>NUCLEOTIDE SEQUENCE</scope>
    <source>
        <strain evidence="3">MSP3</strain>
    </source>
</reference>
<dbReference type="EMBL" id="CP122961">
    <property type="protein sequence ID" value="WGI25309.1"/>
    <property type="molecule type" value="Genomic_DNA"/>
</dbReference>
<proteinExistence type="predicted"/>
<gene>
    <name evidence="3" type="ORF">QEN58_18570</name>
</gene>
<dbReference type="PANTHER" id="PTHR30388">
    <property type="entry name" value="ALDEHYDE OXIDOREDUCTASE MOLYBDENUM COFACTOR ASSEMBLY PROTEIN"/>
    <property type="match status" value="1"/>
</dbReference>
<evidence type="ECO:0000313" key="3">
    <source>
        <dbReference type="EMBL" id="WGI25309.1"/>
    </source>
</evidence>
<dbReference type="PANTHER" id="PTHR30388:SF4">
    <property type="entry name" value="MOLYBDENUM COFACTOR INSERTION CHAPERONE PAOD"/>
    <property type="match status" value="1"/>
</dbReference>
<dbReference type="InterPro" id="IPR003777">
    <property type="entry name" value="XdhC_CoxI"/>
</dbReference>
<dbReference type="Pfam" id="PF13478">
    <property type="entry name" value="XdhC_C"/>
    <property type="match status" value="1"/>
</dbReference>
<evidence type="ECO:0000313" key="4">
    <source>
        <dbReference type="Proteomes" id="UP001179830"/>
    </source>
</evidence>
<evidence type="ECO:0000259" key="1">
    <source>
        <dbReference type="Pfam" id="PF02625"/>
    </source>
</evidence>
<feature type="domain" description="XdhC- CoxI" evidence="1">
    <location>
        <begin position="15"/>
        <end position="67"/>
    </location>
</feature>